<dbReference type="InterPro" id="IPR013939">
    <property type="entry name" value="Regulatory_Dfp1/Him1"/>
</dbReference>
<dbReference type="PANTHER" id="PTHR15375:SF26">
    <property type="entry name" value="PROTEIN CHIFFON"/>
    <property type="match status" value="1"/>
</dbReference>
<dbReference type="GeneID" id="77724855"/>
<dbReference type="AlphaFoldDB" id="A0AA38H6Y6"/>
<dbReference type="PANTHER" id="PTHR15375">
    <property type="entry name" value="ACTIVATOR OF S-PHASE KINASE-RELATED"/>
    <property type="match status" value="1"/>
</dbReference>
<dbReference type="GO" id="GO:0008270">
    <property type="term" value="F:zinc ion binding"/>
    <property type="evidence" value="ECO:0007669"/>
    <property type="project" value="UniProtKB-KW"/>
</dbReference>
<evidence type="ECO:0000313" key="8">
    <source>
        <dbReference type="Proteomes" id="UP001164286"/>
    </source>
</evidence>
<evidence type="ECO:0000256" key="1">
    <source>
        <dbReference type="ARBA" id="ARBA00022723"/>
    </source>
</evidence>
<gene>
    <name evidence="7" type="ORF">MKK02DRAFT_16582</name>
</gene>
<dbReference type="GO" id="GO:0010571">
    <property type="term" value="P:positive regulation of nuclear cell cycle DNA replication"/>
    <property type="evidence" value="ECO:0007669"/>
    <property type="project" value="TreeGrafter"/>
</dbReference>
<dbReference type="InterPro" id="IPR006572">
    <property type="entry name" value="Znf_DBF"/>
</dbReference>
<protein>
    <submittedName>
        <fullName evidence="7">Dfp1/Him1, central region-domain-containing protein</fullName>
    </submittedName>
</protein>
<organism evidence="7 8">
    <name type="scientific">Dioszegia hungarica</name>
    <dbReference type="NCBI Taxonomy" id="4972"/>
    <lineage>
        <taxon>Eukaryota</taxon>
        <taxon>Fungi</taxon>
        <taxon>Dikarya</taxon>
        <taxon>Basidiomycota</taxon>
        <taxon>Agaricomycotina</taxon>
        <taxon>Tremellomycetes</taxon>
        <taxon>Tremellales</taxon>
        <taxon>Bulleribasidiaceae</taxon>
        <taxon>Dioszegia</taxon>
    </lineage>
</organism>
<evidence type="ECO:0000256" key="4">
    <source>
        <dbReference type="PROSITE-ProRule" id="PRU00600"/>
    </source>
</evidence>
<evidence type="ECO:0000256" key="5">
    <source>
        <dbReference type="SAM" id="MobiDB-lite"/>
    </source>
</evidence>
<dbReference type="GO" id="GO:0043539">
    <property type="term" value="F:protein serine/threonine kinase activator activity"/>
    <property type="evidence" value="ECO:0007669"/>
    <property type="project" value="TreeGrafter"/>
</dbReference>
<dbReference type="Pfam" id="PF08630">
    <property type="entry name" value="Dfp1_Him1_M"/>
    <property type="match status" value="1"/>
</dbReference>
<feature type="domain" description="DBF4-type" evidence="6">
    <location>
        <begin position="452"/>
        <end position="501"/>
    </location>
</feature>
<comment type="caution">
    <text evidence="7">The sequence shown here is derived from an EMBL/GenBank/DDBJ whole genome shotgun (WGS) entry which is preliminary data.</text>
</comment>
<name>A0AA38H6Y6_9TREE</name>
<dbReference type="GO" id="GO:0003676">
    <property type="term" value="F:nucleic acid binding"/>
    <property type="evidence" value="ECO:0007669"/>
    <property type="project" value="InterPro"/>
</dbReference>
<dbReference type="RefSeq" id="XP_052944493.1">
    <property type="nucleotide sequence ID" value="XM_053085654.1"/>
</dbReference>
<feature type="region of interest" description="Disordered" evidence="5">
    <location>
        <begin position="502"/>
        <end position="530"/>
    </location>
</feature>
<keyword evidence="1" id="KW-0479">Metal-binding</keyword>
<dbReference type="InterPro" id="IPR051590">
    <property type="entry name" value="Replication_Regulatory_Kinase"/>
</dbReference>
<keyword evidence="2 4" id="KW-0863">Zinc-finger</keyword>
<feature type="region of interest" description="Disordered" evidence="5">
    <location>
        <begin position="65"/>
        <end position="93"/>
    </location>
</feature>
<keyword evidence="3" id="KW-0862">Zinc</keyword>
<evidence type="ECO:0000259" key="6">
    <source>
        <dbReference type="PROSITE" id="PS51265"/>
    </source>
</evidence>
<dbReference type="EMBL" id="JAKWFO010000006">
    <property type="protein sequence ID" value="KAI9634716.1"/>
    <property type="molecule type" value="Genomic_DNA"/>
</dbReference>
<evidence type="ECO:0000313" key="7">
    <source>
        <dbReference type="EMBL" id="KAI9634716.1"/>
    </source>
</evidence>
<dbReference type="Pfam" id="PF07535">
    <property type="entry name" value="zf-DBF"/>
    <property type="match status" value="1"/>
</dbReference>
<accession>A0AA38H6Y6</accession>
<evidence type="ECO:0000256" key="3">
    <source>
        <dbReference type="ARBA" id="ARBA00022833"/>
    </source>
</evidence>
<dbReference type="GO" id="GO:0031431">
    <property type="term" value="C:Dbf4-dependent protein kinase complex"/>
    <property type="evidence" value="ECO:0007669"/>
    <property type="project" value="TreeGrafter"/>
</dbReference>
<dbReference type="Proteomes" id="UP001164286">
    <property type="component" value="Unassembled WGS sequence"/>
</dbReference>
<reference evidence="7" key="1">
    <citation type="journal article" date="2022" name="G3 (Bethesda)">
        <title>High quality genome of the basidiomycete yeast Dioszegia hungarica PDD-24b-2 isolated from cloud water.</title>
        <authorList>
            <person name="Jarrige D."/>
            <person name="Haridas S."/>
            <person name="Bleykasten-Grosshans C."/>
            <person name="Joly M."/>
            <person name="Nadalig T."/>
            <person name="Sancelme M."/>
            <person name="Vuilleumier S."/>
            <person name="Grigoriev I.V."/>
            <person name="Amato P."/>
            <person name="Bringel F."/>
        </authorList>
    </citation>
    <scope>NUCLEOTIDE SEQUENCE</scope>
    <source>
        <strain evidence="7">PDD-24b-2</strain>
    </source>
</reference>
<dbReference type="Pfam" id="PF22437">
    <property type="entry name" value="DBF4_BRCT"/>
    <property type="match status" value="1"/>
</dbReference>
<feature type="compositionally biased region" description="Acidic residues" evidence="5">
    <location>
        <begin position="506"/>
        <end position="530"/>
    </location>
</feature>
<evidence type="ECO:0000256" key="2">
    <source>
        <dbReference type="ARBA" id="ARBA00022771"/>
    </source>
</evidence>
<dbReference type="InterPro" id="IPR036420">
    <property type="entry name" value="BRCT_dom_sf"/>
</dbReference>
<sequence length="530" mass="58894">MPLPASRARPNKPTPGRALGSVDYNVGLAVFGQPISKPPCPAPKADVFSTASPRAQARTNENLFHQARAKRPLESKATAAANPPKRPKVEEVKRVEEARPRKVDEKWVAKWIKVFPTLTLHFESGVDDAAGRMLRQRVLRLGASVDAFFHHKVTHLIIRGGSSPQKRGAMGLADKARDMGMKVWDMKKLGELVSHISPVEVAAADSLRTLLEDERLHGTRERDSTAPRPDHYYFKPGSKYVLIEDAIGRHRPIMIKEYPGGQPEWPVLHDTFLRTIQSDTSPVDRRARAWSLYVECKPYAGERPPGELRRATSMRNISGTPDLPPPAPYQIASGNSVVLTSNIASTSNANPSPFTATLGSAKDRAIKQLSKRVQVLKGNARLAAVKHNQPNDLFAPQRRASTGSAPPPRLFSTQEQVVEMLRRTREPKEEVYSKEIRVANHEKVHCQGGKEQDTAAGYCENCRLRYPDLSIHLASKKHRRFAHDNQNFAELDQLLATLRRPGDIGVFDESDEETEQDAEDDDEGSDGASE</sequence>
<dbReference type="CDD" id="cd00027">
    <property type="entry name" value="BRCT"/>
    <property type="match status" value="1"/>
</dbReference>
<dbReference type="InterPro" id="IPR038545">
    <property type="entry name" value="Znf_DBF_sf"/>
</dbReference>
<proteinExistence type="predicted"/>
<dbReference type="FunFam" id="6.10.250.3410:FF:000001">
    <property type="entry name" value="Protein DBF4 homolog A"/>
    <property type="match status" value="1"/>
</dbReference>
<keyword evidence="8" id="KW-1185">Reference proteome</keyword>
<dbReference type="GO" id="GO:1901987">
    <property type="term" value="P:regulation of cell cycle phase transition"/>
    <property type="evidence" value="ECO:0007669"/>
    <property type="project" value="TreeGrafter"/>
</dbReference>
<dbReference type="Gene3D" id="3.40.50.10190">
    <property type="entry name" value="BRCT domain"/>
    <property type="match status" value="1"/>
</dbReference>
<dbReference type="PROSITE" id="PS51265">
    <property type="entry name" value="ZF_DBF4"/>
    <property type="match status" value="1"/>
</dbReference>
<dbReference type="Gene3D" id="6.10.250.3410">
    <property type="entry name" value="DBF zinc finger"/>
    <property type="match status" value="1"/>
</dbReference>
<dbReference type="InterPro" id="IPR055116">
    <property type="entry name" value="DBF4_BRCT"/>
</dbReference>
<dbReference type="SMART" id="SM00586">
    <property type="entry name" value="ZnF_DBF"/>
    <property type="match status" value="1"/>
</dbReference>